<evidence type="ECO:0000313" key="2">
    <source>
        <dbReference type="Proteomes" id="UP000019140"/>
    </source>
</evidence>
<comment type="caution">
    <text evidence="1">The sequence shown here is derived from an EMBL/GenBank/DDBJ whole genome shotgun (WGS) entry which is preliminary data.</text>
</comment>
<gene>
    <name evidence="1" type="ORF">ETSY2_44915</name>
</gene>
<organism evidence="1 2">
    <name type="scientific">Candidatus Entotheonella gemina</name>
    <dbReference type="NCBI Taxonomy" id="1429439"/>
    <lineage>
        <taxon>Bacteria</taxon>
        <taxon>Pseudomonadati</taxon>
        <taxon>Nitrospinota/Tectimicrobiota group</taxon>
        <taxon>Candidatus Tectimicrobiota</taxon>
        <taxon>Candidatus Entotheonellia</taxon>
        <taxon>Candidatus Entotheonellales</taxon>
        <taxon>Candidatus Entotheonellaceae</taxon>
        <taxon>Candidatus Entotheonella</taxon>
    </lineage>
</organism>
<name>W4LGN6_9BACT</name>
<dbReference type="EMBL" id="AZHX01002081">
    <property type="protein sequence ID" value="ETW97258.1"/>
    <property type="molecule type" value="Genomic_DNA"/>
</dbReference>
<accession>W4LGN6</accession>
<protein>
    <submittedName>
        <fullName evidence="1">Uncharacterized protein</fullName>
    </submittedName>
</protein>
<dbReference type="Proteomes" id="UP000019140">
    <property type="component" value="Unassembled WGS sequence"/>
</dbReference>
<reference evidence="1 2" key="1">
    <citation type="journal article" date="2014" name="Nature">
        <title>An environmental bacterial taxon with a large and distinct metabolic repertoire.</title>
        <authorList>
            <person name="Wilson M.C."/>
            <person name="Mori T."/>
            <person name="Ruckert C."/>
            <person name="Uria A.R."/>
            <person name="Helf M.J."/>
            <person name="Takada K."/>
            <person name="Gernert C."/>
            <person name="Steffens U.A."/>
            <person name="Heycke N."/>
            <person name="Schmitt S."/>
            <person name="Rinke C."/>
            <person name="Helfrich E.J."/>
            <person name="Brachmann A.O."/>
            <person name="Gurgui C."/>
            <person name="Wakimoto T."/>
            <person name="Kracht M."/>
            <person name="Crusemann M."/>
            <person name="Hentschel U."/>
            <person name="Abe I."/>
            <person name="Matsunaga S."/>
            <person name="Kalinowski J."/>
            <person name="Takeyama H."/>
            <person name="Piel J."/>
        </authorList>
    </citation>
    <scope>NUCLEOTIDE SEQUENCE [LARGE SCALE GENOMIC DNA]</scope>
    <source>
        <strain evidence="2">TSY2</strain>
    </source>
</reference>
<keyword evidence="2" id="KW-1185">Reference proteome</keyword>
<evidence type="ECO:0000313" key="1">
    <source>
        <dbReference type="EMBL" id="ETW97258.1"/>
    </source>
</evidence>
<sequence length="39" mass="4118">MVLIYVIILLAIAGFSAEIPMVNGMAPAFTLTPSIADRP</sequence>
<dbReference type="AlphaFoldDB" id="W4LGN6"/>
<dbReference type="HOGENOM" id="CLU_3306501_0_0_7"/>
<proteinExistence type="predicted"/>